<dbReference type="CDD" id="cd02340">
    <property type="entry name" value="ZZ_NBR1_like"/>
    <property type="match status" value="2"/>
</dbReference>
<dbReference type="AlphaFoldDB" id="A0A4U0U6A7"/>
<evidence type="ECO:0000256" key="5">
    <source>
        <dbReference type="SAM" id="MobiDB-lite"/>
    </source>
</evidence>
<proteinExistence type="predicted"/>
<feature type="compositionally biased region" description="Low complexity" evidence="5">
    <location>
        <begin position="945"/>
        <end position="957"/>
    </location>
</feature>
<dbReference type="SUPFAM" id="SSF57850">
    <property type="entry name" value="RING/U-box"/>
    <property type="match status" value="4"/>
</dbReference>
<dbReference type="Pfam" id="PF00569">
    <property type="entry name" value="ZZ"/>
    <property type="match status" value="1"/>
</dbReference>
<dbReference type="PANTHER" id="PTHR20930">
    <property type="entry name" value="OVARIAN CARCINOMA ANTIGEN CA125-RELATED"/>
    <property type="match status" value="1"/>
</dbReference>
<name>A0A4U0U6A7_9PEZI</name>
<dbReference type="Proteomes" id="UP000308549">
    <property type="component" value="Unassembled WGS sequence"/>
</dbReference>
<dbReference type="InterPro" id="IPR013783">
    <property type="entry name" value="Ig-like_fold"/>
</dbReference>
<feature type="domain" description="ZZ-type" evidence="6">
    <location>
        <begin position="208"/>
        <end position="254"/>
    </location>
</feature>
<gene>
    <name evidence="7" type="ORF">B0A50_02440</name>
</gene>
<sequence>MALPSSHNAMPLDTLITIKVSVNDNLKKLKLPLRDLGAPVLPDKLRTLLHIKPEQTVVFERFSDSAGGYITLDPANPQVFKTLIRAAKAKLKLRLKATVTPVEPQEQEGAKTEASQKAMEPIIVRSPVYQDSTRDSTALDRRSVGSGIFQFREARASQQPLVNIIDEAPVPPPFATRSKEDLLSHSNLPVRSKELPKPSTILINSNGHPWSVYCNECDKAMSDAHYHCSICDGGDYDLCEECVASGKLCLGEGHWLIKRFVKDGRVVSSTTERISPRSARPSKPIKIEDLMHKPEEKKEMPGSFADDTKTLAEQPRIPTRTCNSCVVVLPERDFVTCTACDDFDLCVSCHTGNKHGHHPAHGFKAATHETALSLSAETMLAPGRNVRHNAICDGCDKKIYGVRHKCLSCPDWDFCSACAQDARHTHPRHRFAAIYNPIPDQFTTPVRHFGIYCDGPLCKNRNDQSYVTGVRYKCAVCHDMDFCASCEAFPGNHHNRTHPLIKFKTPVRNVSITTENEDLRGNVRMMGDRCAEQKSAGTETMPVPQANAATQVQTMAEIKPTEVKQEVLPIPVVASEEKKAVAADEPAAPVPSILLNAHFVQDSIPDGMAIQPTSRFTQIWTLKNPGPYAWPAGCSVRYIGGDNMLNVDNGHPSSVSDIAEATESNVVGREVQVGEEVAFKVVLKAPVRVGRSISYWRLKAADGTPFGHRLWCDVEVKAPEAPMPAPVKPAQPGQPMYSSPFEAAHKANALRMQQALLQQQRAAQYDQMMLKRQAQLKQHSEIIKQRQEQAAQKAQAQAFESRIGAPPAYEASEGLQARVMATRAEQRRQIDAMCRANNAPTQQAGPNTTAADVAKARKDAAKQRVEHIKAKIMRTREEQARKALEAQRAAAAEQKSADETEKVKKIIEEVSKSVEKDEPAMKEVEKNMDMEGSQMVFPKLEKESPASSTYQSAESSSIRGKPAYVETEEGEIERSASPSAAAVDTAAPPSEITTVASPVEWRRHDDEDFEVMSAEDSEEDDGFLTDEEYDILDASDQETVASP</sequence>
<evidence type="ECO:0000256" key="4">
    <source>
        <dbReference type="SAM" id="Coils"/>
    </source>
</evidence>
<dbReference type="OrthoDB" id="661148at2759"/>
<dbReference type="SMART" id="SM00291">
    <property type="entry name" value="ZnF_ZZ"/>
    <property type="match status" value="4"/>
</dbReference>
<feature type="compositionally biased region" description="Low complexity" evidence="5">
    <location>
        <begin position="975"/>
        <end position="990"/>
    </location>
</feature>
<evidence type="ECO:0000259" key="6">
    <source>
        <dbReference type="SMART" id="SM00291"/>
    </source>
</evidence>
<feature type="region of interest" description="Disordered" evidence="5">
    <location>
        <begin position="917"/>
        <end position="1043"/>
    </location>
</feature>
<dbReference type="Pfam" id="PF16158">
    <property type="entry name" value="N_BRCA1_IG"/>
    <property type="match status" value="1"/>
</dbReference>
<dbReference type="GO" id="GO:0008270">
    <property type="term" value="F:zinc ion binding"/>
    <property type="evidence" value="ECO:0007669"/>
    <property type="project" value="UniProtKB-KW"/>
</dbReference>
<feature type="domain" description="ZZ-type" evidence="6">
    <location>
        <begin position="447"/>
        <end position="500"/>
    </location>
</feature>
<dbReference type="Gene3D" id="2.60.40.10">
    <property type="entry name" value="Immunoglobulins"/>
    <property type="match status" value="1"/>
</dbReference>
<dbReference type="CDD" id="cd14947">
    <property type="entry name" value="NBR1_like"/>
    <property type="match status" value="1"/>
</dbReference>
<feature type="compositionally biased region" description="Acidic residues" evidence="5">
    <location>
        <begin position="1007"/>
        <end position="1036"/>
    </location>
</feature>
<feature type="domain" description="ZZ-type" evidence="6">
    <location>
        <begin position="316"/>
        <end position="361"/>
    </location>
</feature>
<evidence type="ECO:0000256" key="3">
    <source>
        <dbReference type="ARBA" id="ARBA00022833"/>
    </source>
</evidence>
<evidence type="ECO:0000313" key="8">
    <source>
        <dbReference type="Proteomes" id="UP000308549"/>
    </source>
</evidence>
<comment type="caution">
    <text evidence="7">The sequence shown here is derived from an EMBL/GenBank/DDBJ whole genome shotgun (WGS) entry which is preliminary data.</text>
</comment>
<dbReference type="EMBL" id="NAJL01000010">
    <property type="protein sequence ID" value="TKA30720.1"/>
    <property type="molecule type" value="Genomic_DNA"/>
</dbReference>
<dbReference type="PANTHER" id="PTHR20930:SF0">
    <property type="entry name" value="PROTEIN ILRUN"/>
    <property type="match status" value="1"/>
</dbReference>
<evidence type="ECO:0000313" key="7">
    <source>
        <dbReference type="EMBL" id="TKA30720.1"/>
    </source>
</evidence>
<keyword evidence="4" id="KW-0175">Coiled coil</keyword>
<evidence type="ECO:0000256" key="2">
    <source>
        <dbReference type="ARBA" id="ARBA00022771"/>
    </source>
</evidence>
<protein>
    <recommendedName>
        <fullName evidence="6">ZZ-type domain-containing protein</fullName>
    </recommendedName>
</protein>
<evidence type="ECO:0000256" key="1">
    <source>
        <dbReference type="ARBA" id="ARBA00022723"/>
    </source>
</evidence>
<keyword evidence="3" id="KW-0862">Zinc</keyword>
<accession>A0A4U0U6A7</accession>
<feature type="coiled-coil region" evidence="4">
    <location>
        <begin position="851"/>
        <end position="909"/>
    </location>
</feature>
<dbReference type="InterPro" id="IPR000433">
    <property type="entry name" value="Znf_ZZ"/>
</dbReference>
<dbReference type="Gene3D" id="3.30.60.90">
    <property type="match status" value="4"/>
</dbReference>
<dbReference type="InterPro" id="IPR043145">
    <property type="entry name" value="Znf_ZZ_sf"/>
</dbReference>
<keyword evidence="1" id="KW-0479">Metal-binding</keyword>
<keyword evidence="2" id="KW-0863">Zinc-finger</keyword>
<keyword evidence="8" id="KW-1185">Reference proteome</keyword>
<dbReference type="CDD" id="cd02249">
    <property type="entry name" value="ZZ"/>
    <property type="match status" value="1"/>
</dbReference>
<organism evidence="7 8">
    <name type="scientific">Salinomyces thailandicus</name>
    <dbReference type="NCBI Taxonomy" id="706561"/>
    <lineage>
        <taxon>Eukaryota</taxon>
        <taxon>Fungi</taxon>
        <taxon>Dikarya</taxon>
        <taxon>Ascomycota</taxon>
        <taxon>Pezizomycotina</taxon>
        <taxon>Dothideomycetes</taxon>
        <taxon>Dothideomycetidae</taxon>
        <taxon>Mycosphaerellales</taxon>
        <taxon>Teratosphaeriaceae</taxon>
        <taxon>Salinomyces</taxon>
    </lineage>
</organism>
<feature type="compositionally biased region" description="Basic and acidic residues" evidence="5">
    <location>
        <begin position="917"/>
        <end position="929"/>
    </location>
</feature>
<feature type="domain" description="ZZ-type" evidence="6">
    <location>
        <begin position="386"/>
        <end position="431"/>
    </location>
</feature>
<dbReference type="InterPro" id="IPR032350">
    <property type="entry name" value="Nbr1_FW"/>
</dbReference>
<reference evidence="7 8" key="1">
    <citation type="submission" date="2017-03" db="EMBL/GenBank/DDBJ databases">
        <title>Genomes of endolithic fungi from Antarctica.</title>
        <authorList>
            <person name="Coleine C."/>
            <person name="Masonjones S."/>
            <person name="Stajich J.E."/>
        </authorList>
    </citation>
    <scope>NUCLEOTIDE SEQUENCE [LARGE SCALE GENOMIC DNA]</scope>
    <source>
        <strain evidence="7 8">CCFEE 6315</strain>
    </source>
</reference>